<protein>
    <submittedName>
        <fullName evidence="1">F-box/WD repeat-containing protein 7</fullName>
    </submittedName>
</protein>
<sequence>MDLFSVLLLPGVCRLRMKLACTSTKQSEWFCICLPSLPKYTQYTHLHYELTSCTLSICKGVAELQEWRKSIGNHNAPYIFFLHLNNLTKEKSNGFSEFG</sequence>
<accession>A0A4D9E9N4</accession>
<reference evidence="1 2" key="1">
    <citation type="submission" date="2019-04" db="EMBL/GenBank/DDBJ databases">
        <title>Draft genome of the big-headed turtle Platysternon megacephalum.</title>
        <authorList>
            <person name="Gong S."/>
        </authorList>
    </citation>
    <scope>NUCLEOTIDE SEQUENCE [LARGE SCALE GENOMIC DNA]</scope>
    <source>
        <strain evidence="1">DO16091913</strain>
        <tissue evidence="1">Muscle</tissue>
    </source>
</reference>
<dbReference type="EMBL" id="QXTE01000120">
    <property type="protein sequence ID" value="TFK05125.1"/>
    <property type="molecule type" value="Genomic_DNA"/>
</dbReference>
<reference evidence="1 2" key="2">
    <citation type="submission" date="2019-04" db="EMBL/GenBank/DDBJ databases">
        <title>The genome sequence of big-headed turtle.</title>
        <authorList>
            <person name="Gong S."/>
        </authorList>
    </citation>
    <scope>NUCLEOTIDE SEQUENCE [LARGE SCALE GENOMIC DNA]</scope>
    <source>
        <strain evidence="1">DO16091913</strain>
        <tissue evidence="1">Muscle</tissue>
    </source>
</reference>
<evidence type="ECO:0000313" key="2">
    <source>
        <dbReference type="Proteomes" id="UP000297703"/>
    </source>
</evidence>
<comment type="caution">
    <text evidence="1">The sequence shown here is derived from an EMBL/GenBank/DDBJ whole genome shotgun (WGS) entry which is preliminary data.</text>
</comment>
<dbReference type="AlphaFoldDB" id="A0A4D9E9N4"/>
<gene>
    <name evidence="1" type="ORF">DR999_PMT12275</name>
</gene>
<organism evidence="1 2">
    <name type="scientific">Platysternon megacephalum</name>
    <name type="common">big-headed turtle</name>
    <dbReference type="NCBI Taxonomy" id="55544"/>
    <lineage>
        <taxon>Eukaryota</taxon>
        <taxon>Metazoa</taxon>
        <taxon>Chordata</taxon>
        <taxon>Craniata</taxon>
        <taxon>Vertebrata</taxon>
        <taxon>Euteleostomi</taxon>
        <taxon>Archelosauria</taxon>
        <taxon>Testudinata</taxon>
        <taxon>Testudines</taxon>
        <taxon>Cryptodira</taxon>
        <taxon>Durocryptodira</taxon>
        <taxon>Testudinoidea</taxon>
        <taxon>Platysternidae</taxon>
        <taxon>Platysternon</taxon>
    </lineage>
</organism>
<name>A0A4D9E9N4_9SAUR</name>
<evidence type="ECO:0000313" key="1">
    <source>
        <dbReference type="EMBL" id="TFK05125.1"/>
    </source>
</evidence>
<proteinExistence type="predicted"/>
<dbReference type="Proteomes" id="UP000297703">
    <property type="component" value="Unassembled WGS sequence"/>
</dbReference>
<keyword evidence="2" id="KW-1185">Reference proteome</keyword>